<protein>
    <submittedName>
        <fullName evidence="2">Uncharacterized protein</fullName>
    </submittedName>
</protein>
<evidence type="ECO:0000313" key="2">
    <source>
        <dbReference type="EMBL" id="KAL3654784.1"/>
    </source>
</evidence>
<evidence type="ECO:0000313" key="3">
    <source>
        <dbReference type="Proteomes" id="UP001632038"/>
    </source>
</evidence>
<accession>A0ABD3ENW2</accession>
<dbReference type="EMBL" id="JAVIJP010000002">
    <property type="protein sequence ID" value="KAL3654784.1"/>
    <property type="molecule type" value="Genomic_DNA"/>
</dbReference>
<keyword evidence="1" id="KW-0812">Transmembrane</keyword>
<proteinExistence type="predicted"/>
<dbReference type="AlphaFoldDB" id="A0ABD3ENW2"/>
<feature type="transmembrane region" description="Helical" evidence="1">
    <location>
        <begin position="85"/>
        <end position="108"/>
    </location>
</feature>
<keyword evidence="1" id="KW-1133">Transmembrane helix</keyword>
<name>A0ABD3ENW2_9LAMI</name>
<keyword evidence="3" id="KW-1185">Reference proteome</keyword>
<sequence length="124" mass="13665">MLLLPSSKMIRGILLSRHGKKAKKPKWKTRHTSSYISAWENSKKAYFESKLKKIELALASEAIERGSGAVADGARYWQLRRRYGFLLGFSAILAYGVTVGGGVSMVFANLGRGGPFRRSSIDVG</sequence>
<comment type="caution">
    <text evidence="2">The sequence shown here is derived from an EMBL/GenBank/DDBJ whole genome shotgun (WGS) entry which is preliminary data.</text>
</comment>
<evidence type="ECO:0000256" key="1">
    <source>
        <dbReference type="SAM" id="Phobius"/>
    </source>
</evidence>
<organism evidence="2 3">
    <name type="scientific">Castilleja foliolosa</name>
    <dbReference type="NCBI Taxonomy" id="1961234"/>
    <lineage>
        <taxon>Eukaryota</taxon>
        <taxon>Viridiplantae</taxon>
        <taxon>Streptophyta</taxon>
        <taxon>Embryophyta</taxon>
        <taxon>Tracheophyta</taxon>
        <taxon>Spermatophyta</taxon>
        <taxon>Magnoliopsida</taxon>
        <taxon>eudicotyledons</taxon>
        <taxon>Gunneridae</taxon>
        <taxon>Pentapetalae</taxon>
        <taxon>asterids</taxon>
        <taxon>lamiids</taxon>
        <taxon>Lamiales</taxon>
        <taxon>Orobanchaceae</taxon>
        <taxon>Pedicularideae</taxon>
        <taxon>Castillejinae</taxon>
        <taxon>Castilleja</taxon>
    </lineage>
</organism>
<reference evidence="3" key="1">
    <citation type="journal article" date="2024" name="IScience">
        <title>Strigolactones Initiate the Formation of Haustorium-like Structures in Castilleja.</title>
        <authorList>
            <person name="Buerger M."/>
            <person name="Peterson D."/>
            <person name="Chory J."/>
        </authorList>
    </citation>
    <scope>NUCLEOTIDE SEQUENCE [LARGE SCALE GENOMIC DNA]</scope>
</reference>
<dbReference type="Proteomes" id="UP001632038">
    <property type="component" value="Unassembled WGS sequence"/>
</dbReference>
<keyword evidence="1" id="KW-0472">Membrane</keyword>
<gene>
    <name evidence="2" type="ORF">CASFOL_000570</name>
</gene>